<dbReference type="KEGG" id="mcab:HXZ27_10335"/>
<proteinExistence type="predicted"/>
<evidence type="ECO:0000256" key="8">
    <source>
        <dbReference type="SAM" id="MobiDB-lite"/>
    </source>
</evidence>
<dbReference type="InterPro" id="IPR020806">
    <property type="entry name" value="PKS_PP-bd"/>
</dbReference>
<dbReference type="FunFam" id="3.40.366.10:FF:000002">
    <property type="entry name" value="Probable polyketide synthase 2"/>
    <property type="match status" value="1"/>
</dbReference>
<dbReference type="SMART" id="SM00829">
    <property type="entry name" value="PKS_ER"/>
    <property type="match status" value="1"/>
</dbReference>
<dbReference type="SUPFAM" id="SSF53901">
    <property type="entry name" value="Thiolase-like"/>
    <property type="match status" value="2"/>
</dbReference>
<dbReference type="SUPFAM" id="SSF50129">
    <property type="entry name" value="GroES-like"/>
    <property type="match status" value="1"/>
</dbReference>
<name>A0A7H8XHK2_9ACTN</name>
<dbReference type="Pfam" id="PF21089">
    <property type="entry name" value="PKS_DH_N"/>
    <property type="match status" value="2"/>
</dbReference>
<dbReference type="InterPro" id="IPR000873">
    <property type="entry name" value="AMP-dep_synth/lig_dom"/>
</dbReference>
<dbReference type="InterPro" id="IPR014043">
    <property type="entry name" value="Acyl_transferase_dom"/>
</dbReference>
<dbReference type="SMART" id="SM00826">
    <property type="entry name" value="PKS_DH"/>
    <property type="match status" value="2"/>
</dbReference>
<dbReference type="SUPFAM" id="SSF55048">
    <property type="entry name" value="Probable ACP-binding domain of malonyl-CoA ACP transacylase"/>
    <property type="match status" value="2"/>
</dbReference>
<evidence type="ECO:0000256" key="5">
    <source>
        <dbReference type="ARBA" id="ARBA00023268"/>
    </source>
</evidence>
<evidence type="ECO:0000259" key="11">
    <source>
        <dbReference type="PROSITE" id="PS52019"/>
    </source>
</evidence>
<dbReference type="InterPro" id="IPR009081">
    <property type="entry name" value="PP-bd_ACP"/>
</dbReference>
<dbReference type="InterPro" id="IPR020807">
    <property type="entry name" value="PKS_DH"/>
</dbReference>
<evidence type="ECO:0000259" key="10">
    <source>
        <dbReference type="PROSITE" id="PS52004"/>
    </source>
</evidence>
<dbReference type="InterPro" id="IPR020843">
    <property type="entry name" value="ER"/>
</dbReference>
<evidence type="ECO:0000256" key="2">
    <source>
        <dbReference type="ARBA" id="ARBA00022553"/>
    </source>
</evidence>
<dbReference type="GO" id="GO:0004312">
    <property type="term" value="F:fatty acid synthase activity"/>
    <property type="evidence" value="ECO:0007669"/>
    <property type="project" value="TreeGrafter"/>
</dbReference>
<feature type="region of interest" description="C-terminal hotdog fold" evidence="7">
    <location>
        <begin position="2170"/>
        <end position="2303"/>
    </location>
</feature>
<dbReference type="FunFam" id="3.90.180.10:FF:000032">
    <property type="entry name" value="Probable polyketide synthase pks1"/>
    <property type="match status" value="1"/>
</dbReference>
<evidence type="ECO:0000256" key="4">
    <source>
        <dbReference type="ARBA" id="ARBA00022737"/>
    </source>
</evidence>
<dbReference type="SMART" id="SM01294">
    <property type="entry name" value="PKS_PP_betabranch"/>
    <property type="match status" value="2"/>
</dbReference>
<feature type="region of interest" description="C-terminal hotdog fold" evidence="7">
    <location>
        <begin position="3945"/>
        <end position="4085"/>
    </location>
</feature>
<dbReference type="InterPro" id="IPR011032">
    <property type="entry name" value="GroES-like_sf"/>
</dbReference>
<dbReference type="InterPro" id="IPR014030">
    <property type="entry name" value="Ketoacyl_synth_N"/>
</dbReference>
<evidence type="ECO:0000256" key="7">
    <source>
        <dbReference type="PROSITE-ProRule" id="PRU01363"/>
    </source>
</evidence>
<dbReference type="PROSITE" id="PS01162">
    <property type="entry name" value="QOR_ZETA_CRYSTAL"/>
    <property type="match status" value="1"/>
</dbReference>
<feature type="region of interest" description="Disordered" evidence="8">
    <location>
        <begin position="2458"/>
        <end position="2509"/>
    </location>
</feature>
<dbReference type="Pfam" id="PF00698">
    <property type="entry name" value="Acyl_transf_1"/>
    <property type="match status" value="2"/>
</dbReference>
<feature type="domain" description="Ketosynthase family 3 (KS3)" evidence="10">
    <location>
        <begin position="1124"/>
        <end position="1550"/>
    </location>
</feature>
<keyword evidence="3" id="KW-0808">Transferase</keyword>
<dbReference type="SUPFAM" id="SSF47336">
    <property type="entry name" value="ACP-like"/>
    <property type="match status" value="3"/>
</dbReference>
<dbReference type="Gene3D" id="3.10.129.110">
    <property type="entry name" value="Polyketide synthase dehydratase"/>
    <property type="match status" value="2"/>
</dbReference>
<dbReference type="InterPro" id="IPR016035">
    <property type="entry name" value="Acyl_Trfase/lysoPLipase"/>
</dbReference>
<dbReference type="InterPro" id="IPR050091">
    <property type="entry name" value="PKS_NRPS_Biosynth_Enz"/>
</dbReference>
<feature type="region of interest" description="N-terminal hotdog fold" evidence="7">
    <location>
        <begin position="2035"/>
        <end position="2157"/>
    </location>
</feature>
<dbReference type="Gene3D" id="3.40.50.720">
    <property type="entry name" value="NAD(P)-binding Rossmann-like Domain"/>
    <property type="match status" value="3"/>
</dbReference>
<dbReference type="PROSITE" id="PS52004">
    <property type="entry name" value="KS3_2"/>
    <property type="match status" value="2"/>
</dbReference>
<dbReference type="Pfam" id="PF16197">
    <property type="entry name" value="KAsynt_C_assoc"/>
    <property type="match status" value="2"/>
</dbReference>
<keyword evidence="1" id="KW-0596">Phosphopantetheine</keyword>
<dbReference type="FunFam" id="3.40.47.10:FF:000019">
    <property type="entry name" value="Polyketide synthase type I"/>
    <property type="match status" value="2"/>
</dbReference>
<feature type="domain" description="PKS/mFAS DH" evidence="11">
    <location>
        <begin position="2035"/>
        <end position="2303"/>
    </location>
</feature>
<dbReference type="InterPro" id="IPR049900">
    <property type="entry name" value="PKS_mFAS_DH"/>
</dbReference>
<dbReference type="InterPro" id="IPR042104">
    <property type="entry name" value="PKS_dehydratase_sf"/>
</dbReference>
<dbReference type="CDD" id="cd08956">
    <property type="entry name" value="KR_3_FAS_SDR_x"/>
    <property type="match status" value="2"/>
</dbReference>
<dbReference type="Gene3D" id="3.40.366.10">
    <property type="entry name" value="Malonyl-Coenzyme A Acyl Carrier Protein, domain 2"/>
    <property type="match status" value="2"/>
</dbReference>
<dbReference type="Pfam" id="PF02801">
    <property type="entry name" value="Ketoacyl-synt_C"/>
    <property type="match status" value="2"/>
</dbReference>
<organism evidence="12 13">
    <name type="scientific">Micromonospora carbonacea</name>
    <dbReference type="NCBI Taxonomy" id="47853"/>
    <lineage>
        <taxon>Bacteria</taxon>
        <taxon>Bacillati</taxon>
        <taxon>Actinomycetota</taxon>
        <taxon>Actinomycetes</taxon>
        <taxon>Micromonosporales</taxon>
        <taxon>Micromonosporaceae</taxon>
        <taxon>Micromonospora</taxon>
    </lineage>
</organism>
<evidence type="ECO:0000256" key="1">
    <source>
        <dbReference type="ARBA" id="ARBA00022450"/>
    </source>
</evidence>
<dbReference type="Gene3D" id="3.40.50.12780">
    <property type="entry name" value="N-terminal domain of ligase-like"/>
    <property type="match status" value="1"/>
</dbReference>
<evidence type="ECO:0000313" key="13">
    <source>
        <dbReference type="Proteomes" id="UP000509335"/>
    </source>
</evidence>
<dbReference type="InterPro" id="IPR020845">
    <property type="entry name" value="AMP-binding_CS"/>
</dbReference>
<evidence type="ECO:0000259" key="9">
    <source>
        <dbReference type="PROSITE" id="PS50075"/>
    </source>
</evidence>
<feature type="compositionally biased region" description="Pro residues" evidence="8">
    <location>
        <begin position="2461"/>
        <end position="2495"/>
    </location>
</feature>
<dbReference type="PROSITE" id="PS00455">
    <property type="entry name" value="AMP_BINDING"/>
    <property type="match status" value="1"/>
</dbReference>
<dbReference type="Pfam" id="PF00550">
    <property type="entry name" value="PP-binding"/>
    <property type="match status" value="3"/>
</dbReference>
<dbReference type="PANTHER" id="PTHR43775:SF51">
    <property type="entry name" value="INACTIVE PHENOLPHTHIOCEROL SYNTHESIS POLYKETIDE SYNTHASE TYPE I PKS1-RELATED"/>
    <property type="match status" value="1"/>
</dbReference>
<dbReference type="EMBL" id="CP058322">
    <property type="protein sequence ID" value="QLD24546.1"/>
    <property type="molecule type" value="Genomic_DNA"/>
</dbReference>
<dbReference type="Gene3D" id="3.40.50.11460">
    <property type="match status" value="1"/>
</dbReference>
<accession>A0A7H8XHK2</accession>
<dbReference type="PROSITE" id="PS52019">
    <property type="entry name" value="PKS_MFAS_DH"/>
    <property type="match status" value="2"/>
</dbReference>
<protein>
    <submittedName>
        <fullName evidence="12">SDR family NAD(P)-dependent oxidoreductase</fullName>
    </submittedName>
</protein>
<dbReference type="InterPro" id="IPR006162">
    <property type="entry name" value="Ppantetheine_attach_site"/>
</dbReference>
<dbReference type="InterPro" id="IPR032821">
    <property type="entry name" value="PKS_assoc"/>
</dbReference>
<dbReference type="SMART" id="SM00823">
    <property type="entry name" value="PKS_PP"/>
    <property type="match status" value="3"/>
</dbReference>
<dbReference type="SUPFAM" id="SSF51735">
    <property type="entry name" value="NAD(P)-binding Rossmann-fold domains"/>
    <property type="match status" value="6"/>
</dbReference>
<feature type="domain" description="Ketosynthase family 3 (KS3)" evidence="10">
    <location>
        <begin position="2889"/>
        <end position="3320"/>
    </location>
</feature>
<dbReference type="GO" id="GO:0006633">
    <property type="term" value="P:fatty acid biosynthetic process"/>
    <property type="evidence" value="ECO:0007669"/>
    <property type="project" value="InterPro"/>
</dbReference>
<dbReference type="GO" id="GO:0008270">
    <property type="term" value="F:zinc ion binding"/>
    <property type="evidence" value="ECO:0007669"/>
    <property type="project" value="InterPro"/>
</dbReference>
<dbReference type="CDD" id="cd05195">
    <property type="entry name" value="enoyl_red"/>
    <property type="match status" value="1"/>
</dbReference>
<dbReference type="PROSITE" id="PS50075">
    <property type="entry name" value="CARRIER"/>
    <property type="match status" value="3"/>
</dbReference>
<dbReference type="Pfam" id="PF08659">
    <property type="entry name" value="KR"/>
    <property type="match status" value="3"/>
</dbReference>
<dbReference type="Pfam" id="PF13602">
    <property type="entry name" value="ADH_zinc_N_2"/>
    <property type="match status" value="1"/>
</dbReference>
<feature type="region of interest" description="Disordered" evidence="8">
    <location>
        <begin position="921"/>
        <end position="963"/>
    </location>
</feature>
<dbReference type="Pfam" id="PF14765">
    <property type="entry name" value="PS-DH"/>
    <property type="match status" value="2"/>
</dbReference>
<keyword evidence="4" id="KW-0677">Repeat</keyword>
<dbReference type="SMART" id="SM00827">
    <property type="entry name" value="PKS_AT"/>
    <property type="match status" value="2"/>
</dbReference>
<keyword evidence="5" id="KW-0511">Multifunctional enzyme</keyword>
<comment type="caution">
    <text evidence="7">Lacks conserved residue(s) required for the propagation of feature annotation.</text>
</comment>
<dbReference type="InterPro" id="IPR049552">
    <property type="entry name" value="PKS_DH_N"/>
</dbReference>
<dbReference type="InterPro" id="IPR018201">
    <property type="entry name" value="Ketoacyl_synth_AS"/>
</dbReference>
<dbReference type="InterPro" id="IPR020841">
    <property type="entry name" value="PKS_Beta-ketoAc_synthase_dom"/>
</dbReference>
<dbReference type="InterPro" id="IPR036736">
    <property type="entry name" value="ACP-like_sf"/>
</dbReference>
<dbReference type="SUPFAM" id="SSF52151">
    <property type="entry name" value="FabD/lysophospholipase-like"/>
    <property type="match status" value="2"/>
</dbReference>
<dbReference type="InterPro" id="IPR049551">
    <property type="entry name" value="PKS_DH_C"/>
</dbReference>
<feature type="active site" description="Proton acceptor; for dehydratase activity" evidence="7">
    <location>
        <position position="3821"/>
    </location>
</feature>
<dbReference type="SUPFAM" id="SSF56801">
    <property type="entry name" value="Acetyl-CoA synthetase-like"/>
    <property type="match status" value="1"/>
</dbReference>
<evidence type="ECO:0000256" key="3">
    <source>
        <dbReference type="ARBA" id="ARBA00022679"/>
    </source>
</evidence>
<feature type="domain" description="PKS/mFAS DH" evidence="11">
    <location>
        <begin position="3789"/>
        <end position="4085"/>
    </location>
</feature>
<dbReference type="PROSITE" id="PS00606">
    <property type="entry name" value="KS3_1"/>
    <property type="match status" value="2"/>
</dbReference>
<dbReference type="Gene3D" id="3.40.47.10">
    <property type="match status" value="2"/>
</dbReference>
<dbReference type="GO" id="GO:0016491">
    <property type="term" value="F:oxidoreductase activity"/>
    <property type="evidence" value="ECO:0007669"/>
    <property type="project" value="InterPro"/>
</dbReference>
<sequence length="5062" mass="517976">MLRSDLVQPLPGLLRAHAEEFGDRVAFRDDRRAVRYAELAARTARLAGHLAAAGVGRGERVAFCLGNRVETVETWLAVTRAAAVGVPLNPRCTDAELAHLLDDSGAVLVVTDPEHLDQLLRLRADRPALRLWVTGDGVPGDGVPGEPVAAWGELVDTDPGVAARDDLGLDEVAWMLYTSGTTGRPKGVLSTQRTCLWSVASCYVPIPGLTGDDRVVWPLPLFHSLSHIGCVLSVTAVGASARLVDGFSADDVLAAVAEDSATVLAGVPAMYHHLVTAARSTGFRAPDLRVCLVGGAITTGALRRAFEEVFDAPLLDAYGSTETCGSIAITRPDRPRVEGSCGQPVPGVEVRLVSPQTGVDVPVGGEGEVWVRGPSVMLGYHGLPEVTAAALRDGWYRTGDLARRDAGGNLFVTGRHQELIIRGGEKIHPAEVEEALRSVPGVADVAVTGRPHEVLGEVPVAFVVPGPDGFDPAAAYAACRERLSYYKVPDALYEIDQVPRTASGKVTRRLLLARPARLRAVNGGHHEALSRVTWQPLDLAAAAAESTADPAAADFAPGPRRWAVVGPGGAALVEALAVASAGDVFRAYPELAALDDDPDAPDVALLPAGVADPPDLAGRLGDLLADARYAGTRLALLTTGAVDASTSDRPDDPDLVPAAVAAWAWGRCLRAAYPDRVVLVDRDADDLSLALVPAAVAAGVAQVALRAGAARHPALGPAPARAPRLPATVVDPAAPAVVTGVDGPTGAALARHLVAAHGARRLLLAPAGPTDDAALRRLVADLTDAGATVTPLDAAADAGSAPADTAFAAPADTHAGSGPTDAAPAAGPVGAVLLCPSAADLADDAAVAALLASAEALDARTRHAAATAFTVAVPAALLLGAPGRERAAAAVAALHALVARRRAAGLPARLIGTTDPALSAPWADPAGSTPSAGPAAPAQPTDAAGRPVAPAAPPHAGDAAAPAGGTAADLAAFDVAHDGDDPVLLAVPADAPHPAWRPPARAAGEAGDAPDAAELRRRLAGLTTAEGDRLLLDLVRAATADVAGLPGPAAVRPGRAFKELGFTSVGAVALRDRLARATGVRLSATAAFDHPSPDALARHVAARLRGGPGAPAAPTGAAAAPDADDPVVIVAMACRLPGGVGSPQELWDLVAEGREGLTGFPTDRGWDLAHLFSDDPDAPGTSYVRVGGFLPDAADFDATLFSISPREALAMDPQQRLLLETSWELFERAGIDPTSLRGSATGVFTGVMHHDYAANLRQAPPGTEGYLGVGTAGSVVSGRVAYALGLEGPAVTVDTACSSSLVALHLAAQALRAGDCDLAVAGGVAVMGTPQAFVEFSRQRGLAPDGRCKAFADAADGTGWSEGVAVLLLERRSAARRNGHPVLAVLRGSAVNSDGASNGLTAPNGPAQERVIRRALANAGLTGADVDAVEAHGTGTRLGDPIEAQALLATYGAGRGDAEPLRLGSLKSNLGHTQAAAGAAGVIKMVLAMRHGTLPATLHVDAPTSEVDWAGGAVELLTEARPWPAVDRPRRAGISSFGISGTNAHVVIEAAPAADEETAAPGPAVDAARRGPVPWPLSAATGEALRDQAARLLAWLDGPGADADPADVGHALATTRAALEHRAVVLAGDPTTARAGLTALTRGEAEPDPAAVLTGRVVDGRLGLLFGGQGGQRPRMGRGLRAAYPVFAEAFDAACAELDRCLAGHAPHPVADVVAAADGSDLAARLDDTLYTQPALFAFEVALHRLLESWGVRPDALLGHSVGELAAAHVAGVFSLADAAALVAARARLMQQLPDGGAMVAVEADEAEVAAHLTDRVGLAAVNGPRSVVLSGDTDAVLAAAATLRAAGRRTSRLRVSHAFHSPRMEPMLDAFRAVAAGLTYRTPHLPVVSNLTGRPVDPARLCSPEHWVDHVRGTVRFLDGMRALRGLGVTTFLEVGPGGVLTAMAQDCLADDTADELAFVPAVRTVDGEPDALVAAVARLHVRGVAVDPAVVAGPGPRRRVDLPTYAFQRRHYWLPYSAVAGGPADVGLADAGHPLLGAVLPVAGTGQVVCTGRVAAATHPWLVAPDADGPALLPATALLDLFAHLGVLLDLPTVERLRVPAPVPLPAGLSVDVQVTVDAPDEHPRRVARCHVRAADGQPWREVAEAVLAPADHQPAAAAPAVWPPTGARPVDLDTPQRRALAGDLARAAWVAGDRLCVDVRLPEDARDADAERYAVHPLVLDAALRLLPLAGFAPAAGAARPTATDWAGVRVHATGAHALRVVLAPAGADAVTLSAVDDAGAPVLDAERVVLRAVTAPVPAGPAPAPTAPAGLYAVEWLPAAAPATPVPAWALADGAPPAGPLPPLLVLRVGDGDPAAPVPDRAHAAGLDTLGVLQRWLADPRAEGTRLAVAVRDGDPAHATVAGLVRVAQAEHPDRFLLLRLDAADDAGIRTALAAGPDEPEVAVRDGRALLPRLRPVEPPAAGPPPPAPTGGAPAPAPAAGPLPATAPGPLPAAGLTAPGSLPAGPTAAGPLPALAGGTVLVTGGTGGIGRHVATHLATVHGVAELVLVSRTGRHADWMDALTAAGTTVRVVAADVADRAALAAVLAPLAGRLTAVVHAAGATDDALLTGLDAARWERALRSKVHGAWHLHELTAGLDLAAFVLFSSASAVFGSPGQGNYAAGNAFLDALAAHRRAHGLPATALAWGLWATPEGMAGALTAADLARLARGGTRPLDTAAGLALFDAALHADRPALVPIGLDLAAVRAAGEVPALLRALLPPPPRRAVNADPAPASAAGFADRLAGRTEPERAAALLDLVRARCATVVGHAGGEQIEPRRPFKDLGFDSLMAVELSNRLSAATGVRLAPHAVFNHPTPELLAAHLHARLLGTTATEVADATTVAADEPVAVVAMACRFPGGIGSPEQLWRLLDDGGDVIGDLPTDRGWPDLYDPVPGTPGRTYVRSGGFLAGIADFDAAFFGISPREALAMDPQHRLLLETSWEALERAGIDPGTLRGSRTGVFAGTHGQDYTDRIAPGVASDDGETTADEGHLLTGTAASVLSGRVAYALGLEGPAVTVDTACSASLVALHLAAQALRAGDCDLALAGGVSVLSSPAGLTGFSRQRGLAADGRCKAFAEDADGFGMSEGVGVLVVERLSDARRRGHPVLALIRGTAVNSDGASNGLTAPNGPSQERVIRAALAAAGLTPADVDAVEAHGTGTPLGDPIEAEAILATYGQRPADAPPLLLGSVKSNLGHTQAAAGVAGVLKMVLAMRHGVLPRTLHAQQRTTRVDWAAGSVELLTEARPWPRADRPARAGISSFGISGTNAHVVVEAVAAEPQPDPAPPTDPAALPWLLSARSADALAGQARRLRDHLADHPDQPHRDVAWSLATTRAAFDSRAVVVAAEPDRVAAALDALAAGRPHPDLVRGDATAAGKAVFVFPGQGSQWPGMGLDLLDQAPVFAERMAACDAALRPHLGFSVLDVLRQAPGAPSLDRVDVVQPALFATMVSLAELWRSHGVRPAAVVGHSQGEIAAACVAGVLSLPDAAQVVALRSRAIRALAGHGAMASVALPADVVRDRIARHGDAVAVAAVNGPAAVVVSGAEAAVEEVLAELAADGARVRRIAVDYASHSAQVERIRADLAGALAGITPGPAAVPLFSTTDLRWLDGPELGPDYWYRNLRQPVELHRAVAELAALGHDTYVECSPHPVLTVGIAETLAEHDAPHVVVGSVQRDQGDRARFLLSAAQLHVRGVAVDWRPALAGGRRVDLPTYAFDHRRYWPRPATGPGDVGAAGLDAAGHPLLGASVALAEARGHLFTGRIAAGAPAWLADHRVGETVLVPGTGLVELCLRAGDEVGCPVLDELVIEAPLALPAAAQAPGTGPAEAAGTPGPGHAATQVQLTVGAPDDTGRRHVAVHSRPADAPPGTPWTRHASATLSAAPPAPPTGLTAWPPPHARPADLTGFYARLAADGYAYGPAFQGLRAVWTGDDEVYAEVELPAGQRADADRYNLHPALLDAALHAAHFGGIGDAGPDRLLLPFAWNGVALHAAGASALRVRLTRVAPHAIALTVADATGAPVAEVASLAMRPISRAELGTRDAAVDDALFRLDWQPLAAPETPAPARVVALGRAVGAFPHHADPAALARAVDGGAAPPDAVLAPLGGADAPAPAASKVPGASNVPGVPGASTGEPDRARAVAAEALAFVQAWLAEPRWAATPLVLLTRGAVGVHSPAEVDDPDAATAWGLVRAAQSEHPDRFVLLDADAPPTDAELTAVLAAAEPQVALRAGTPYAPRLARRVEAATLTPPAGATAWRLDTTARGSLENLTLAPTDAADAPLGPRDVRVRVRAAGLNFRDVLNALGLYPGDPGPPGGEAAGVVTEVGADVTDLRPGDRVLGVFVGCFGPVAVTDRRLLAPMPDGWTYAQAASVPVVFLTAYHGLVDLAGLRAGESVLVHAAAGGVGMAAVQLARHLGATVYATASPAKWPALRAMGIPDSHLASSRTLDFEPHFLATSGGRGVDVVLDSLAREFVDASLRLLPRGGRFVEMGKTDLRDPGRVAADHPGVAYQAYDLTAVDPDRIQRMLVELMGLFAAGKLTPLPVRAWDVRQAPDAFRHVQQARHVGKVVLTVPTPWDPAGTVLLTGGTGLLGGLVARRLVTGHGVRHLLLASRGGPDAPGAAELTAELTALGATVTVAAADVADRAAVARLVAAVPAERPLTAVVHLAGVLDDGVVTALTPDRLDTVFAPKVDAARHLDEATRHLDLAGFVLFSSGAGVFGVPGQGNYAAANAYLDALATRRRGAGLPAQSYAWGLWEQASAMTAKLDRADPRITARDGQLAIGTDLGMALFDAGLAAPEEHLVPTRVDVTALAGRATVPALMRGLVRRVRPRARAEAAAGGRDLADRLRALTAGEQSALLLDLVRAEAATVLGHASPDAVRPAQAFNEIGFDSLTAVELRNRLTEATGHRLPATAIFDYPDPTALAGFLRAQLVPDGGQAAPAILAELENLERSLAETVVEAELHTQVAARLEVLVAKWRTMRGASATDHDLDLDLDQASDDEIFSLIDTELGL</sequence>
<dbReference type="Gene3D" id="3.90.180.10">
    <property type="entry name" value="Medium-chain alcohol dehydrogenases, catalytic domain"/>
    <property type="match status" value="1"/>
</dbReference>
<dbReference type="InterPro" id="IPR016036">
    <property type="entry name" value="Malonyl_transacylase_ACP-bd"/>
</dbReference>
<feature type="region of interest" description="N-terminal hotdog fold" evidence="7">
    <location>
        <begin position="3789"/>
        <end position="3933"/>
    </location>
</feature>
<feature type="region of interest" description="Disordered" evidence="8">
    <location>
        <begin position="3897"/>
        <end position="3931"/>
    </location>
</feature>
<dbReference type="CDD" id="cd00833">
    <property type="entry name" value="PKS"/>
    <property type="match status" value="2"/>
</dbReference>
<dbReference type="GO" id="GO:0004315">
    <property type="term" value="F:3-oxoacyl-[acyl-carrier-protein] synthase activity"/>
    <property type="evidence" value="ECO:0007669"/>
    <property type="project" value="InterPro"/>
</dbReference>
<dbReference type="InterPro" id="IPR002364">
    <property type="entry name" value="Quin_OxRdtase/zeta-crystal_CS"/>
</dbReference>
<evidence type="ECO:0000313" key="12">
    <source>
        <dbReference type="EMBL" id="QLD24546.1"/>
    </source>
</evidence>
<dbReference type="InterPro" id="IPR014031">
    <property type="entry name" value="Ketoacyl_synth_C"/>
</dbReference>
<dbReference type="InterPro" id="IPR025110">
    <property type="entry name" value="AMP-bd_C"/>
</dbReference>
<dbReference type="InterPro" id="IPR013154">
    <property type="entry name" value="ADH-like_N"/>
</dbReference>
<reference evidence="12 13" key="1">
    <citation type="submission" date="2020-07" db="EMBL/GenBank/DDBJ databases">
        <title>A bifunctional nitrone conjugated secondary metabolite targeting the ribosome.</title>
        <authorList>
            <person name="Limbrick E.M."/>
            <person name="Graf M."/>
            <person name="Derewacz D.K."/>
            <person name="Nguyen F."/>
            <person name="Spraggins J.M."/>
            <person name="Wieland M."/>
            <person name="Ynigez-Gutierrez A.E."/>
            <person name="Reisman B.J."/>
            <person name="Zinshteyn B."/>
            <person name="McCulloch K."/>
            <person name="Iverson T.M."/>
            <person name="Green R."/>
            <person name="Wilson D.N."/>
            <person name="Bachmann B.O."/>
        </authorList>
    </citation>
    <scope>NUCLEOTIDE SEQUENCE [LARGE SCALE GENOMIC DNA]</scope>
    <source>
        <strain evidence="13">aurantiaca</strain>
    </source>
</reference>
<dbReference type="Pfam" id="PF00501">
    <property type="entry name" value="AMP-binding"/>
    <property type="match status" value="1"/>
</dbReference>
<dbReference type="Gene3D" id="3.30.70.3290">
    <property type="match status" value="2"/>
</dbReference>
<feature type="compositionally biased region" description="Low complexity" evidence="8">
    <location>
        <begin position="2496"/>
        <end position="2509"/>
    </location>
</feature>
<dbReference type="FunFam" id="1.10.1200.10:FF:000007">
    <property type="entry name" value="Probable polyketide synthase pks17"/>
    <property type="match status" value="2"/>
</dbReference>
<dbReference type="Pfam" id="PF08240">
    <property type="entry name" value="ADH_N"/>
    <property type="match status" value="1"/>
</dbReference>
<dbReference type="InterPro" id="IPR042099">
    <property type="entry name" value="ANL_N_sf"/>
</dbReference>
<keyword evidence="6" id="KW-0012">Acyltransferase</keyword>
<evidence type="ECO:0000256" key="6">
    <source>
        <dbReference type="ARBA" id="ARBA00023315"/>
    </source>
</evidence>
<dbReference type="InterPro" id="IPR016039">
    <property type="entry name" value="Thiolase-like"/>
</dbReference>
<dbReference type="SMART" id="SM00822">
    <property type="entry name" value="PKS_KR"/>
    <property type="match status" value="2"/>
</dbReference>
<feature type="domain" description="Carrier" evidence="9">
    <location>
        <begin position="4906"/>
        <end position="4981"/>
    </location>
</feature>
<feature type="region of interest" description="Disordered" evidence="8">
    <location>
        <begin position="3865"/>
        <end position="3885"/>
    </location>
</feature>
<feature type="compositionally biased region" description="Low complexity" evidence="8">
    <location>
        <begin position="925"/>
        <end position="963"/>
    </location>
</feature>
<feature type="domain" description="Carrier" evidence="9">
    <location>
        <begin position="1029"/>
        <end position="1104"/>
    </location>
</feature>
<dbReference type="InterPro" id="IPR057326">
    <property type="entry name" value="KR_dom"/>
</dbReference>
<dbReference type="FunFam" id="3.40.50.720:FF:000209">
    <property type="entry name" value="Polyketide synthase Pks12"/>
    <property type="match status" value="1"/>
</dbReference>
<keyword evidence="2" id="KW-0597">Phosphoprotein</keyword>
<dbReference type="Pfam" id="PF13193">
    <property type="entry name" value="AMP-binding_C"/>
    <property type="match status" value="1"/>
</dbReference>
<dbReference type="Proteomes" id="UP000509335">
    <property type="component" value="Chromosome"/>
</dbReference>
<feature type="region of interest" description="Disordered" evidence="8">
    <location>
        <begin position="4153"/>
        <end position="4178"/>
    </location>
</feature>
<gene>
    <name evidence="12" type="ORF">HXZ27_10335</name>
</gene>
<feature type="domain" description="Carrier" evidence="9">
    <location>
        <begin position="2797"/>
        <end position="2872"/>
    </location>
</feature>
<dbReference type="InterPro" id="IPR013968">
    <property type="entry name" value="PKS_KR"/>
</dbReference>
<dbReference type="Gene3D" id="1.10.1200.10">
    <property type="entry name" value="ACP-like"/>
    <property type="match status" value="3"/>
</dbReference>
<dbReference type="InterPro" id="IPR036291">
    <property type="entry name" value="NAD(P)-bd_dom_sf"/>
</dbReference>
<feature type="region of interest" description="Disordered" evidence="8">
    <location>
        <begin position="988"/>
        <end position="1009"/>
    </location>
</feature>
<dbReference type="GO" id="GO:0031177">
    <property type="term" value="F:phosphopantetheine binding"/>
    <property type="evidence" value="ECO:0007669"/>
    <property type="project" value="InterPro"/>
</dbReference>
<feature type="active site" description="Proton donor; for dehydratase activity" evidence="7">
    <location>
        <position position="4006"/>
    </location>
</feature>
<dbReference type="PROSITE" id="PS00012">
    <property type="entry name" value="PHOSPHOPANTETHEINE"/>
    <property type="match status" value="2"/>
</dbReference>
<dbReference type="InterPro" id="IPR045851">
    <property type="entry name" value="AMP-bd_C_sf"/>
</dbReference>
<dbReference type="PANTHER" id="PTHR43775">
    <property type="entry name" value="FATTY ACID SYNTHASE"/>
    <property type="match status" value="1"/>
</dbReference>
<dbReference type="Pfam" id="PF00109">
    <property type="entry name" value="ketoacyl-synt"/>
    <property type="match status" value="2"/>
</dbReference>
<dbReference type="Gene3D" id="3.30.300.30">
    <property type="match status" value="1"/>
</dbReference>
<dbReference type="InterPro" id="IPR001227">
    <property type="entry name" value="Ac_transferase_dom_sf"/>
</dbReference>
<dbReference type="SMART" id="SM00825">
    <property type="entry name" value="PKS_KS"/>
    <property type="match status" value="2"/>
</dbReference>